<name>A0ABX0QM12_9BACT</name>
<reference evidence="3" key="2">
    <citation type="submission" date="2023-07" db="EMBL/GenBank/DDBJ databases">
        <authorList>
            <person name="Jung D.-H."/>
        </authorList>
    </citation>
    <scope>NUCLEOTIDE SEQUENCE [LARGE SCALE GENOMIC DNA]</scope>
    <source>
        <strain evidence="3">JA-25</strain>
    </source>
</reference>
<feature type="signal peptide" evidence="1">
    <location>
        <begin position="1"/>
        <end position="20"/>
    </location>
</feature>
<sequence length="171" mass="18348">MKIRAIIHTSLLLAATITVSVVGCKPGKDGAVGPQGETGLQGSKGDPGSANVIYSPWITTTFTGSGTLFTGNITAPKITQEMLDKADIRVYWNEGGRVLSLPYAEVFGTTAYTVHQRIYVGRIELRASYALTTQQFRYVIIPGGVPSGRAANEGVNRSDYQAVKAYYSIPD</sequence>
<dbReference type="EMBL" id="WAEL01000004">
    <property type="protein sequence ID" value="NID11174.1"/>
    <property type="molecule type" value="Genomic_DNA"/>
</dbReference>
<accession>A0ABX0QM12</accession>
<gene>
    <name evidence="2" type="ORF">F7231_13415</name>
</gene>
<evidence type="ECO:0000313" key="3">
    <source>
        <dbReference type="Proteomes" id="UP000606008"/>
    </source>
</evidence>
<protein>
    <submittedName>
        <fullName evidence="2">Collagen-like protein</fullName>
    </submittedName>
</protein>
<evidence type="ECO:0000313" key="2">
    <source>
        <dbReference type="EMBL" id="NID11174.1"/>
    </source>
</evidence>
<organism evidence="2 3">
    <name type="scientific">Fibrivirga algicola</name>
    <dbReference type="NCBI Taxonomy" id="2950420"/>
    <lineage>
        <taxon>Bacteria</taxon>
        <taxon>Pseudomonadati</taxon>
        <taxon>Bacteroidota</taxon>
        <taxon>Cytophagia</taxon>
        <taxon>Cytophagales</taxon>
        <taxon>Spirosomataceae</taxon>
        <taxon>Fibrivirga</taxon>
    </lineage>
</organism>
<keyword evidence="1" id="KW-0732">Signal</keyword>
<dbReference type="PROSITE" id="PS51257">
    <property type="entry name" value="PROKAR_LIPOPROTEIN"/>
    <property type="match status" value="1"/>
</dbReference>
<proteinExistence type="predicted"/>
<comment type="caution">
    <text evidence="2">The sequence shown here is derived from an EMBL/GenBank/DDBJ whole genome shotgun (WGS) entry which is preliminary data.</text>
</comment>
<dbReference type="Gene3D" id="1.20.5.320">
    <property type="entry name" value="6-Phosphogluconate Dehydrogenase, domain 3"/>
    <property type="match status" value="1"/>
</dbReference>
<evidence type="ECO:0000256" key="1">
    <source>
        <dbReference type="SAM" id="SignalP"/>
    </source>
</evidence>
<keyword evidence="3" id="KW-1185">Reference proteome</keyword>
<feature type="chain" id="PRO_5045224536" evidence="1">
    <location>
        <begin position="21"/>
        <end position="171"/>
    </location>
</feature>
<dbReference type="Proteomes" id="UP000606008">
    <property type="component" value="Unassembled WGS sequence"/>
</dbReference>
<dbReference type="RefSeq" id="WP_166692252.1">
    <property type="nucleotide sequence ID" value="NZ_WAEL01000004.1"/>
</dbReference>
<reference evidence="3" key="1">
    <citation type="submission" date="2019-09" db="EMBL/GenBank/DDBJ databases">
        <authorList>
            <person name="Jung D.-H."/>
        </authorList>
    </citation>
    <scope>NUCLEOTIDE SEQUENCE [LARGE SCALE GENOMIC DNA]</scope>
    <source>
        <strain evidence="3">JA-25</strain>
    </source>
</reference>